<comment type="caution">
    <text evidence="1">The sequence shown here is derived from an EMBL/GenBank/DDBJ whole genome shotgun (WGS) entry which is preliminary data.</text>
</comment>
<organism evidence="1 2">
    <name type="scientific">Phyllostomus discolor</name>
    <name type="common">pale spear-nosed bat</name>
    <dbReference type="NCBI Taxonomy" id="89673"/>
    <lineage>
        <taxon>Eukaryota</taxon>
        <taxon>Metazoa</taxon>
        <taxon>Chordata</taxon>
        <taxon>Craniata</taxon>
        <taxon>Vertebrata</taxon>
        <taxon>Euteleostomi</taxon>
        <taxon>Mammalia</taxon>
        <taxon>Eutheria</taxon>
        <taxon>Laurasiatheria</taxon>
        <taxon>Chiroptera</taxon>
        <taxon>Yangochiroptera</taxon>
        <taxon>Phyllostomidae</taxon>
        <taxon>Phyllostominae</taxon>
        <taxon>Phyllostomus</taxon>
    </lineage>
</organism>
<reference evidence="1 2" key="1">
    <citation type="journal article" date="2020" name="Nature">
        <title>Six reference-quality genomes reveal evolution of bat adaptations.</title>
        <authorList>
            <person name="Jebb D."/>
            <person name="Huang Z."/>
            <person name="Pippel M."/>
            <person name="Hughes G.M."/>
            <person name="Lavrichenko K."/>
            <person name="Devanna P."/>
            <person name="Winkler S."/>
            <person name="Jermiin L.S."/>
            <person name="Skirmuntt E.C."/>
            <person name="Katzourakis A."/>
            <person name="Burkitt-Gray L."/>
            <person name="Ray D.A."/>
            <person name="Sullivan K.A.M."/>
            <person name="Roscito J.G."/>
            <person name="Kirilenko B.M."/>
            <person name="Davalos L.M."/>
            <person name="Corthals A.P."/>
            <person name="Power M.L."/>
            <person name="Jones G."/>
            <person name="Ransome R.D."/>
            <person name="Dechmann D.K.N."/>
            <person name="Locatelli A.G."/>
            <person name="Puechmaille S.J."/>
            <person name="Fedrigo O."/>
            <person name="Jarvis E.D."/>
            <person name="Hiller M."/>
            <person name="Vernes S.C."/>
            <person name="Myers E.W."/>
            <person name="Teeling E.C."/>
        </authorList>
    </citation>
    <scope>NUCLEOTIDE SEQUENCE [LARGE SCALE GENOMIC DNA]</scope>
    <source>
        <strain evidence="1">Bat1K_MPI-CBG_1</strain>
    </source>
</reference>
<protein>
    <submittedName>
        <fullName evidence="1">Uncharacterized protein</fullName>
    </submittedName>
</protein>
<dbReference type="AlphaFoldDB" id="A0A834ANL5"/>
<dbReference type="EMBL" id="JABVXQ010000004">
    <property type="protein sequence ID" value="KAF6114752.1"/>
    <property type="molecule type" value="Genomic_DNA"/>
</dbReference>
<proteinExistence type="predicted"/>
<accession>A0A834ANL5</accession>
<evidence type="ECO:0000313" key="1">
    <source>
        <dbReference type="EMBL" id="KAF6114752.1"/>
    </source>
</evidence>
<name>A0A834ANL5_9CHIR</name>
<evidence type="ECO:0000313" key="2">
    <source>
        <dbReference type="Proteomes" id="UP000664940"/>
    </source>
</evidence>
<gene>
    <name evidence="1" type="ORF">HJG60_010686</name>
</gene>
<dbReference type="Proteomes" id="UP000664940">
    <property type="component" value="Unassembled WGS sequence"/>
</dbReference>
<sequence length="180" mass="21319">MGEGFCFPLMFFPQRESLCQLCLHPRISFKGSRNWKHKARVLLLLLPTQSCFSPGIVNTALGFVLGWGRRDRWMEKGEISIHVLSAQLNEFLCMLKPMKLTPRSRLGSFLFLWRFPCASSQPVLPKALRVQYWTRKNRCLPSREMMVCRGIHKVSRRRVSTLTLQWGKRYKMRKRWRKEC</sequence>